<dbReference type="InterPro" id="IPR033985">
    <property type="entry name" value="SusD-like_N"/>
</dbReference>
<keyword evidence="4" id="KW-0472">Membrane</keyword>
<comment type="similarity">
    <text evidence="2">Belongs to the SusD family.</text>
</comment>
<dbReference type="Pfam" id="PF14322">
    <property type="entry name" value="SusD-like_3"/>
    <property type="match status" value="1"/>
</dbReference>
<evidence type="ECO:0000256" key="5">
    <source>
        <dbReference type="ARBA" id="ARBA00023237"/>
    </source>
</evidence>
<dbReference type="SUPFAM" id="SSF48452">
    <property type="entry name" value="TPR-like"/>
    <property type="match status" value="1"/>
</dbReference>
<organism evidence="8 9">
    <name type="scientific">Polaribacter irgensii 23-P</name>
    <dbReference type="NCBI Taxonomy" id="313594"/>
    <lineage>
        <taxon>Bacteria</taxon>
        <taxon>Pseudomonadati</taxon>
        <taxon>Bacteroidota</taxon>
        <taxon>Flavobacteriia</taxon>
        <taxon>Flavobacteriales</taxon>
        <taxon>Flavobacteriaceae</taxon>
    </lineage>
</organism>
<dbReference type="STRING" id="313594.PI23P_12452"/>
<dbReference type="Pfam" id="PF07980">
    <property type="entry name" value="SusD_RagB"/>
    <property type="match status" value="1"/>
</dbReference>
<evidence type="ECO:0000256" key="1">
    <source>
        <dbReference type="ARBA" id="ARBA00004442"/>
    </source>
</evidence>
<dbReference type="CDD" id="cd08977">
    <property type="entry name" value="SusD"/>
    <property type="match status" value="1"/>
</dbReference>
<dbReference type="GO" id="GO:0009279">
    <property type="term" value="C:cell outer membrane"/>
    <property type="evidence" value="ECO:0007669"/>
    <property type="project" value="UniProtKB-SubCell"/>
</dbReference>
<evidence type="ECO:0000259" key="6">
    <source>
        <dbReference type="Pfam" id="PF07980"/>
    </source>
</evidence>
<evidence type="ECO:0000259" key="7">
    <source>
        <dbReference type="Pfam" id="PF14322"/>
    </source>
</evidence>
<name>A4C1Z3_9FLAO</name>
<dbReference type="eggNOG" id="COG0446">
    <property type="taxonomic scope" value="Bacteria"/>
</dbReference>
<comment type="subcellular location">
    <subcellularLocation>
        <location evidence="1">Cell outer membrane</location>
    </subcellularLocation>
</comment>
<evidence type="ECO:0000256" key="4">
    <source>
        <dbReference type="ARBA" id="ARBA00023136"/>
    </source>
</evidence>
<accession>A4C1Z3</accession>
<dbReference type="Proteomes" id="UP000003053">
    <property type="component" value="Unassembled WGS sequence"/>
</dbReference>
<evidence type="ECO:0000313" key="8">
    <source>
        <dbReference type="EMBL" id="EAR12146.1"/>
    </source>
</evidence>
<proteinExistence type="inferred from homology"/>
<dbReference type="EMBL" id="AAOG01000003">
    <property type="protein sequence ID" value="EAR12146.1"/>
    <property type="molecule type" value="Genomic_DNA"/>
</dbReference>
<comment type="caution">
    <text evidence="8">The sequence shown here is derived from an EMBL/GenBank/DDBJ whole genome shotgun (WGS) entry which is preliminary data.</text>
</comment>
<gene>
    <name evidence="8" type="ORF">PI23P_12452</name>
</gene>
<keyword evidence="9" id="KW-1185">Reference proteome</keyword>
<dbReference type="InterPro" id="IPR011990">
    <property type="entry name" value="TPR-like_helical_dom_sf"/>
</dbReference>
<feature type="domain" description="RagB/SusD" evidence="6">
    <location>
        <begin position="337"/>
        <end position="499"/>
    </location>
</feature>
<keyword evidence="5" id="KW-0998">Cell outer membrane</keyword>
<reference evidence="8 9" key="1">
    <citation type="submission" date="2006-02" db="EMBL/GenBank/DDBJ databases">
        <authorList>
            <person name="Murray A."/>
            <person name="Staley J."/>
            <person name="Ferriera S."/>
            <person name="Johnson J."/>
            <person name="Kravitz S."/>
            <person name="Halpern A."/>
            <person name="Remington K."/>
            <person name="Beeson K."/>
            <person name="Tran B."/>
            <person name="Rogers Y.-H."/>
            <person name="Friedman R."/>
            <person name="Venter J.C."/>
        </authorList>
    </citation>
    <scope>NUCLEOTIDE SEQUENCE [LARGE SCALE GENOMIC DNA]</scope>
    <source>
        <strain evidence="8 9">23-P</strain>
    </source>
</reference>
<dbReference type="AlphaFoldDB" id="A4C1Z3"/>
<dbReference type="Gene3D" id="1.25.40.390">
    <property type="match status" value="1"/>
</dbReference>
<keyword evidence="3" id="KW-0732">Signal</keyword>
<evidence type="ECO:0000256" key="3">
    <source>
        <dbReference type="ARBA" id="ARBA00022729"/>
    </source>
</evidence>
<sequence>MMGCDSYVELEPRGEISSNYFNSEEEYEKALIGAYDMLQITFWNTLSATMASDDIIAGGDPSNEDQPTLQRIDKMGQTQEDNNQLRDIWGFMYAGINRANYILEFKDKTAFSGRDEIIAQAYFLRAYFTFELAKWFGDIPLSTEKRDGVERILNKRTFVGEEYTINRVGSIAAVYSLIEEDLKEAIVNLPESQVEKYEITKGAAQALLGKIYLYHGKFDNSKFSKAAVVFNQVINSAKYQLADYNVLFTPAGENGVEAVFEIQYTNVEGASWACIQCSEGNYMPKFNAPRDFSNATYMNGWGFSLPTQALFNAFKSGDKRRDVTILDLRGETTYALSRENTGFFTKKYLPTKIDEADRNGSDPLNFQNNYRSIRYADVLLMQAEAVVQSGGASGEVSLNKVRARAFGNSSHDFPYNGESNLLDAIYAERRVELAGEGHRFFDLVRTGRAKTAFDAYNSSKASNANAINYVENKNEIFPIPLVELELANAVARWGQNPGY</sequence>
<dbReference type="HOGENOM" id="CLU_015553_1_3_10"/>
<dbReference type="InterPro" id="IPR012944">
    <property type="entry name" value="SusD_RagB_dom"/>
</dbReference>
<evidence type="ECO:0000313" key="9">
    <source>
        <dbReference type="Proteomes" id="UP000003053"/>
    </source>
</evidence>
<feature type="domain" description="SusD-like N-terminal" evidence="7">
    <location>
        <begin position="9"/>
        <end position="213"/>
    </location>
</feature>
<evidence type="ECO:0000256" key="2">
    <source>
        <dbReference type="ARBA" id="ARBA00006275"/>
    </source>
</evidence>
<protein>
    <submittedName>
        <fullName evidence="8">Putative outer membrane protein probably involved in nutrient binding</fullName>
    </submittedName>
</protein>